<protein>
    <submittedName>
        <fullName evidence="9">Uncharacterized protein</fullName>
    </submittedName>
</protein>
<dbReference type="InterPro" id="IPR026201">
    <property type="entry name" value="Cep290"/>
</dbReference>
<evidence type="ECO:0000256" key="1">
    <source>
        <dbReference type="ARBA" id="ARBA00004120"/>
    </source>
</evidence>
<comment type="caution">
    <text evidence="9">The sequence shown here is derived from an EMBL/GenBank/DDBJ whole genome shotgun (WGS) entry which is preliminary data.</text>
</comment>
<organism evidence="9 10">
    <name type="scientific">Orchesella cincta</name>
    <name type="common">Springtail</name>
    <name type="synonym">Podura cincta</name>
    <dbReference type="NCBI Taxonomy" id="48709"/>
    <lineage>
        <taxon>Eukaryota</taxon>
        <taxon>Metazoa</taxon>
        <taxon>Ecdysozoa</taxon>
        <taxon>Arthropoda</taxon>
        <taxon>Hexapoda</taxon>
        <taxon>Collembola</taxon>
        <taxon>Entomobryomorpha</taxon>
        <taxon>Entomobryoidea</taxon>
        <taxon>Orchesellidae</taxon>
        <taxon>Orchesellinae</taxon>
        <taxon>Orchesella</taxon>
    </lineage>
</organism>
<dbReference type="GO" id="GO:0097711">
    <property type="term" value="P:ciliary basal body-plasma membrane docking"/>
    <property type="evidence" value="ECO:0007669"/>
    <property type="project" value="TreeGrafter"/>
</dbReference>
<evidence type="ECO:0000313" key="9">
    <source>
        <dbReference type="EMBL" id="ODN05415.1"/>
    </source>
</evidence>
<dbReference type="AlphaFoldDB" id="A0A1D2NJY2"/>
<dbReference type="EMBL" id="LJIJ01000023">
    <property type="protein sequence ID" value="ODN05415.1"/>
    <property type="molecule type" value="Genomic_DNA"/>
</dbReference>
<dbReference type="Proteomes" id="UP000094527">
    <property type="component" value="Unassembled WGS sequence"/>
</dbReference>
<dbReference type="OMA" id="MERTVIA"/>
<feature type="non-terminal residue" evidence="9">
    <location>
        <position position="1"/>
    </location>
</feature>
<feature type="coiled-coil region" evidence="8">
    <location>
        <begin position="17"/>
        <end position="113"/>
    </location>
</feature>
<keyword evidence="3" id="KW-0963">Cytoplasm</keyword>
<dbReference type="OrthoDB" id="6351660at2759"/>
<evidence type="ECO:0000256" key="3">
    <source>
        <dbReference type="ARBA" id="ARBA00022490"/>
    </source>
</evidence>
<accession>A0A1D2NJY2</accession>
<proteinExistence type="predicted"/>
<evidence type="ECO:0000256" key="4">
    <source>
        <dbReference type="ARBA" id="ARBA00022794"/>
    </source>
</evidence>
<evidence type="ECO:0000256" key="7">
    <source>
        <dbReference type="ARBA" id="ARBA00023273"/>
    </source>
</evidence>
<reference evidence="9 10" key="1">
    <citation type="journal article" date="2016" name="Genome Biol. Evol.">
        <title>Gene Family Evolution Reflects Adaptation to Soil Environmental Stressors in the Genome of the Collembolan Orchesella cincta.</title>
        <authorList>
            <person name="Faddeeva-Vakhrusheva A."/>
            <person name="Derks M.F."/>
            <person name="Anvar S.Y."/>
            <person name="Agamennone V."/>
            <person name="Suring W."/>
            <person name="Smit S."/>
            <person name="van Straalen N.M."/>
            <person name="Roelofs D."/>
        </authorList>
    </citation>
    <scope>NUCLEOTIDE SEQUENCE [LARGE SCALE GENOMIC DNA]</scope>
    <source>
        <tissue evidence="9">Mixed pool</tissue>
    </source>
</reference>
<dbReference type="GO" id="GO:1905349">
    <property type="term" value="P:ciliary transition zone assembly"/>
    <property type="evidence" value="ECO:0007669"/>
    <property type="project" value="TreeGrafter"/>
</dbReference>
<dbReference type="GO" id="GO:1905515">
    <property type="term" value="P:non-motile cilium assembly"/>
    <property type="evidence" value="ECO:0007669"/>
    <property type="project" value="TreeGrafter"/>
</dbReference>
<name>A0A1D2NJY2_ORCCI</name>
<dbReference type="PANTHER" id="PTHR18879">
    <property type="entry name" value="CENTROSOMAL PROTEIN OF 290 KDA"/>
    <property type="match status" value="1"/>
</dbReference>
<sequence>ISSLQLRLSKTKAVNYKSGVSTELEELRIKYRDLQDEKLKLEKDIHELNSKRDEEEVKKIKTSESVARWEESKKWKKNKEKMESRVHELELENEKLEKLVTALKTSIHRLEKEKMILDTRLRSRHSLHGSSLSKSSLDNISEGSAPSGATYHQSYILAQGEIAKLQLELQDTKELVEKTEFEGREEIEKLKMEIKCLKERIVTQERLLTAYEVAQKGDPQVVQEIQKMAAHESEFQKEIIRLEEENLHLRLQMEQLQLETPRLRDRVQHLQKIVDALKTEKLPGRPGSVKSVAQRPLGELERTISALKQVIDKLQVENQKLKGSRGDMMGGSVPRAISSERLKSSVSALMDEKRTLLDRVQSLEQETEKFQRMYMEKCTVVDSYENRLQDAEKRAKSTEMKLKAFLDDRKTTSPHREAAGSSSSTCHNFDALTFKVQKMEEELLHKSKILTTAKQALHDAERFAATKSGTAK</sequence>
<dbReference type="GO" id="GO:0035869">
    <property type="term" value="C:ciliary transition zone"/>
    <property type="evidence" value="ECO:0007669"/>
    <property type="project" value="TreeGrafter"/>
</dbReference>
<dbReference type="STRING" id="48709.A0A1D2NJY2"/>
<keyword evidence="4" id="KW-0970">Cilium biogenesis/degradation</keyword>
<keyword evidence="5 8" id="KW-0175">Coiled coil</keyword>
<evidence type="ECO:0000256" key="6">
    <source>
        <dbReference type="ARBA" id="ARBA00023212"/>
    </source>
</evidence>
<gene>
    <name evidence="9" type="ORF">Ocin01_01256</name>
</gene>
<evidence type="ECO:0000313" key="10">
    <source>
        <dbReference type="Proteomes" id="UP000094527"/>
    </source>
</evidence>
<feature type="coiled-coil region" evidence="8">
    <location>
        <begin position="297"/>
        <end position="408"/>
    </location>
</feature>
<keyword evidence="6" id="KW-0206">Cytoskeleton</keyword>
<feature type="coiled-coil region" evidence="8">
    <location>
        <begin position="155"/>
        <end position="259"/>
    </location>
</feature>
<evidence type="ECO:0000256" key="2">
    <source>
        <dbReference type="ARBA" id="ARBA00004300"/>
    </source>
</evidence>
<evidence type="ECO:0000256" key="8">
    <source>
        <dbReference type="SAM" id="Coils"/>
    </source>
</evidence>
<dbReference type="PANTHER" id="PTHR18879:SF20">
    <property type="entry name" value="CENTROSOMAL PROTEIN OF 290 KDA"/>
    <property type="match status" value="1"/>
</dbReference>
<keyword evidence="7" id="KW-0966">Cell projection</keyword>
<comment type="subcellular location">
    <subcellularLocation>
        <location evidence="1">Cytoplasm</location>
        <location evidence="1">Cytoskeleton</location>
        <location evidence="1">Cilium basal body</location>
    </subcellularLocation>
    <subcellularLocation>
        <location evidence="2">Cytoplasm</location>
        <location evidence="2">Cytoskeleton</location>
        <location evidence="2">Microtubule organizing center</location>
        <location evidence="2">Centrosome</location>
    </subcellularLocation>
</comment>
<keyword evidence="10" id="KW-1185">Reference proteome</keyword>
<dbReference type="GO" id="GO:0034451">
    <property type="term" value="C:centriolar satellite"/>
    <property type="evidence" value="ECO:0007669"/>
    <property type="project" value="TreeGrafter"/>
</dbReference>
<evidence type="ECO:0000256" key="5">
    <source>
        <dbReference type="ARBA" id="ARBA00023054"/>
    </source>
</evidence>